<evidence type="ECO:0000313" key="3">
    <source>
        <dbReference type="Proteomes" id="UP000635606"/>
    </source>
</evidence>
<feature type="region of interest" description="Disordered" evidence="1">
    <location>
        <begin position="53"/>
        <end position="72"/>
    </location>
</feature>
<keyword evidence="3" id="KW-1185">Reference proteome</keyword>
<gene>
    <name evidence="2" type="ORF">Voc01_102230</name>
</gene>
<feature type="region of interest" description="Disordered" evidence="1">
    <location>
        <begin position="112"/>
        <end position="149"/>
    </location>
</feature>
<reference evidence="2" key="1">
    <citation type="submission" date="2021-01" db="EMBL/GenBank/DDBJ databases">
        <title>Whole genome shotgun sequence of Virgisporangium ochraceum NBRC 16418.</title>
        <authorList>
            <person name="Komaki H."/>
            <person name="Tamura T."/>
        </authorList>
    </citation>
    <scope>NUCLEOTIDE SEQUENCE</scope>
    <source>
        <strain evidence="2">NBRC 16418</strain>
    </source>
</reference>
<dbReference type="AlphaFoldDB" id="A0A8J4A974"/>
<dbReference type="Proteomes" id="UP000635606">
    <property type="component" value="Unassembled WGS sequence"/>
</dbReference>
<feature type="compositionally biased region" description="Polar residues" evidence="1">
    <location>
        <begin position="53"/>
        <end position="69"/>
    </location>
</feature>
<feature type="compositionally biased region" description="Gly residues" evidence="1">
    <location>
        <begin position="132"/>
        <end position="141"/>
    </location>
</feature>
<name>A0A8J4A974_9ACTN</name>
<protein>
    <submittedName>
        <fullName evidence="2">Uncharacterized protein</fullName>
    </submittedName>
</protein>
<sequence length="149" mass="15770">MAPLLAPPIPRRNGLNGWADKPTGGIGMAIDLLRIAAEQGLLVAGLAGGPTSDQLTSGQLTSGQPSGQPLGQHGWRLACQRCRGWLALPARPPEPAWWLRRVYAFVVRHRHPPARRPGHPSDHPPARPSGHRAGGPVGDSLGGARRAAR</sequence>
<organism evidence="2 3">
    <name type="scientific">Virgisporangium ochraceum</name>
    <dbReference type="NCBI Taxonomy" id="65505"/>
    <lineage>
        <taxon>Bacteria</taxon>
        <taxon>Bacillati</taxon>
        <taxon>Actinomycetota</taxon>
        <taxon>Actinomycetes</taxon>
        <taxon>Micromonosporales</taxon>
        <taxon>Micromonosporaceae</taxon>
        <taxon>Virgisporangium</taxon>
    </lineage>
</organism>
<accession>A0A8J4A974</accession>
<evidence type="ECO:0000256" key="1">
    <source>
        <dbReference type="SAM" id="MobiDB-lite"/>
    </source>
</evidence>
<comment type="caution">
    <text evidence="2">The sequence shown here is derived from an EMBL/GenBank/DDBJ whole genome shotgun (WGS) entry which is preliminary data.</text>
</comment>
<dbReference type="EMBL" id="BOPH01000153">
    <property type="protein sequence ID" value="GIJ75306.1"/>
    <property type="molecule type" value="Genomic_DNA"/>
</dbReference>
<proteinExistence type="predicted"/>
<evidence type="ECO:0000313" key="2">
    <source>
        <dbReference type="EMBL" id="GIJ75306.1"/>
    </source>
</evidence>